<comment type="caution">
    <text evidence="1">The sequence shown here is derived from an EMBL/GenBank/DDBJ whole genome shotgun (WGS) entry which is preliminary data.</text>
</comment>
<reference evidence="1" key="1">
    <citation type="submission" date="2022-07" db="EMBL/GenBank/DDBJ databases">
        <title>Draft genome sequence of Zalerion maritima ATCC 34329, a (micro)plastics degrading marine fungus.</title>
        <authorList>
            <person name="Paco A."/>
            <person name="Goncalves M.F.M."/>
            <person name="Rocha-Santos T.A.P."/>
            <person name="Alves A."/>
        </authorList>
    </citation>
    <scope>NUCLEOTIDE SEQUENCE</scope>
    <source>
        <strain evidence="1">ATCC 34329</strain>
    </source>
</reference>
<dbReference type="EMBL" id="JAKWBI020000020">
    <property type="protein sequence ID" value="KAJ2906009.1"/>
    <property type="molecule type" value="Genomic_DNA"/>
</dbReference>
<evidence type="ECO:0000313" key="1">
    <source>
        <dbReference type="EMBL" id="KAJ2906009.1"/>
    </source>
</evidence>
<dbReference type="AlphaFoldDB" id="A0AAD5RWX6"/>
<gene>
    <name evidence="1" type="ORF">MKZ38_003492</name>
</gene>
<dbReference type="Proteomes" id="UP001201980">
    <property type="component" value="Unassembled WGS sequence"/>
</dbReference>
<accession>A0AAD5RWX6</accession>
<name>A0AAD5RWX6_9PEZI</name>
<organism evidence="1 2">
    <name type="scientific">Zalerion maritima</name>
    <dbReference type="NCBI Taxonomy" id="339359"/>
    <lineage>
        <taxon>Eukaryota</taxon>
        <taxon>Fungi</taxon>
        <taxon>Dikarya</taxon>
        <taxon>Ascomycota</taxon>
        <taxon>Pezizomycotina</taxon>
        <taxon>Sordariomycetes</taxon>
        <taxon>Lulworthiomycetidae</taxon>
        <taxon>Lulworthiales</taxon>
        <taxon>Lulworthiaceae</taxon>
        <taxon>Zalerion</taxon>
    </lineage>
</organism>
<sequence length="243" mass="26727">MALTDSAIRHFIGLREGSRVLGQDDMINAIVLPKGLSVLQESQRARLWVLSDDGLRNQVHARLDSARSALQYALAQSCKEDTKWFGDAQQDDAASFLMNHGPETTFTNSVSSICTTVMPPTAPATAYGNSSGSSFMTPITSIPSIFNASHPLVYPDPALLSFNPYIPRPPHLEPHEEVCYYTPQSSHVDLNHVGAQYPSDLSEVPLEFPGERDLYPKGPPVAPVLRWAIRFRKWLGNGQHGMG</sequence>
<evidence type="ECO:0000313" key="2">
    <source>
        <dbReference type="Proteomes" id="UP001201980"/>
    </source>
</evidence>
<keyword evidence="2" id="KW-1185">Reference proteome</keyword>
<proteinExistence type="predicted"/>
<protein>
    <submittedName>
        <fullName evidence="1">Uncharacterized protein</fullName>
    </submittedName>
</protein>